<dbReference type="Gene3D" id="1.10.10.10">
    <property type="entry name" value="Winged helix-like DNA-binding domain superfamily/Winged helix DNA-binding domain"/>
    <property type="match status" value="1"/>
</dbReference>
<evidence type="ECO:0000313" key="3">
    <source>
        <dbReference type="Proteomes" id="UP000182573"/>
    </source>
</evidence>
<dbReference type="EMBL" id="FNOF01000035">
    <property type="protein sequence ID" value="SDX35518.1"/>
    <property type="molecule type" value="Genomic_DNA"/>
</dbReference>
<gene>
    <name evidence="2" type="ORF">SAMN05443574_13515</name>
</gene>
<accession>A0A1H3B1F2</accession>
<feature type="compositionally biased region" description="Basic and acidic residues" evidence="1">
    <location>
        <begin position="97"/>
        <end position="112"/>
    </location>
</feature>
<evidence type="ECO:0000313" key="2">
    <source>
        <dbReference type="EMBL" id="SDX35518.1"/>
    </source>
</evidence>
<dbReference type="InterPro" id="IPR036388">
    <property type="entry name" value="WH-like_DNA-bd_sf"/>
</dbReference>
<dbReference type="Pfam" id="PF12840">
    <property type="entry name" value="HTH_20"/>
    <property type="match status" value="1"/>
</dbReference>
<evidence type="ECO:0000256" key="1">
    <source>
        <dbReference type="SAM" id="MobiDB-lite"/>
    </source>
</evidence>
<organism evidence="2 3">
    <name type="scientific">Haloarcula vallismortis</name>
    <name type="common">Halobacterium vallismortis</name>
    <dbReference type="NCBI Taxonomy" id="28442"/>
    <lineage>
        <taxon>Archaea</taxon>
        <taxon>Methanobacteriati</taxon>
        <taxon>Methanobacteriota</taxon>
        <taxon>Stenosarchaea group</taxon>
        <taxon>Halobacteria</taxon>
        <taxon>Halobacteriales</taxon>
        <taxon>Haloarculaceae</taxon>
        <taxon>Haloarcula</taxon>
    </lineage>
</organism>
<name>A0A1H3B1F2_HALVA</name>
<dbReference type="SUPFAM" id="SSF46785">
    <property type="entry name" value="Winged helix' DNA-binding domain"/>
    <property type="match status" value="1"/>
</dbReference>
<protein>
    <recommendedName>
        <fullName evidence="4">Helix-turn-helix domain-containing protein</fullName>
    </recommendedName>
</protein>
<dbReference type="InterPro" id="IPR036390">
    <property type="entry name" value="WH_DNA-bd_sf"/>
</dbReference>
<dbReference type="RefSeq" id="WP_004517588.1">
    <property type="nucleotide sequence ID" value="NZ_FNOF01000035.1"/>
</dbReference>
<dbReference type="Proteomes" id="UP000182573">
    <property type="component" value="Unassembled WGS sequence"/>
</dbReference>
<dbReference type="STRING" id="28442.SAMN05443574_13515"/>
<feature type="region of interest" description="Disordered" evidence="1">
    <location>
        <begin position="1"/>
        <end position="21"/>
    </location>
</feature>
<proteinExistence type="predicted"/>
<dbReference type="AlphaFoldDB" id="A0A1H3B1F2"/>
<feature type="region of interest" description="Disordered" evidence="1">
    <location>
        <begin position="77"/>
        <end position="126"/>
    </location>
</feature>
<evidence type="ECO:0008006" key="4">
    <source>
        <dbReference type="Google" id="ProtNLM"/>
    </source>
</evidence>
<sequence length="225" mass="25014">MEEDRDSQGRFTQRHADEDVLEAVREHEPAATSEVADELGVVRQSADYRLRRLEDAGQVASKKIAASLVWFTAEDPPTTEDIAVSGSSPAPDPPAEPDDRRPDPGGEVHEETTSTLGEHAPGDAVPAFLDAPQHVDRRDALNAVDAVREYLEEHGPASMREIVTEVMPDHPLGYDVPELEPGDRYRGAWWRKIVRPAIAALDDVEYRESHSDYRFVDDRAGEGER</sequence>
<reference evidence="2 3" key="1">
    <citation type="submission" date="2016-10" db="EMBL/GenBank/DDBJ databases">
        <authorList>
            <person name="de Groot N.N."/>
        </authorList>
    </citation>
    <scope>NUCLEOTIDE SEQUENCE [LARGE SCALE GENOMIC DNA]</scope>
    <source>
        <strain evidence="2 3">DSM 3756</strain>
    </source>
</reference>